<sequence length="205" mass="23395">MYCTCLACHIKGNIKWIRRNISISRSRLMECKKIFFATDTGVETEEDRSLFGSLLHLNGMEVANRKREREGEEEGNENFRNGKKLEFLIEDSEVFKFSDSFPSFGVFEFPWEKEENVVSRSDEWESDDIFYPPLVDGSCEFEGQGDHLMCQQLPSAAAIEFPDNGLEESWPSENEEVDGGDCIWSCVLSQPLSIESSKVSCSTLK</sequence>
<evidence type="ECO:0000313" key="2">
    <source>
        <dbReference type="Proteomes" id="UP001234297"/>
    </source>
</evidence>
<evidence type="ECO:0000313" key="1">
    <source>
        <dbReference type="EMBL" id="KAJ8629665.1"/>
    </source>
</evidence>
<accession>A0ACC2L8I2</accession>
<gene>
    <name evidence="1" type="ORF">MRB53_022988</name>
</gene>
<organism evidence="1 2">
    <name type="scientific">Persea americana</name>
    <name type="common">Avocado</name>
    <dbReference type="NCBI Taxonomy" id="3435"/>
    <lineage>
        <taxon>Eukaryota</taxon>
        <taxon>Viridiplantae</taxon>
        <taxon>Streptophyta</taxon>
        <taxon>Embryophyta</taxon>
        <taxon>Tracheophyta</taxon>
        <taxon>Spermatophyta</taxon>
        <taxon>Magnoliopsida</taxon>
        <taxon>Magnoliidae</taxon>
        <taxon>Laurales</taxon>
        <taxon>Lauraceae</taxon>
        <taxon>Persea</taxon>
    </lineage>
</organism>
<name>A0ACC2L8I2_PERAE</name>
<proteinExistence type="predicted"/>
<protein>
    <submittedName>
        <fullName evidence="1">Uncharacterized protein</fullName>
    </submittedName>
</protein>
<comment type="caution">
    <text evidence="1">The sequence shown here is derived from an EMBL/GenBank/DDBJ whole genome shotgun (WGS) entry which is preliminary data.</text>
</comment>
<reference evidence="1 2" key="1">
    <citation type="journal article" date="2022" name="Hortic Res">
        <title>A haplotype resolved chromosomal level avocado genome allows analysis of novel avocado genes.</title>
        <authorList>
            <person name="Nath O."/>
            <person name="Fletcher S.J."/>
            <person name="Hayward A."/>
            <person name="Shaw L.M."/>
            <person name="Masouleh A.K."/>
            <person name="Furtado A."/>
            <person name="Henry R.J."/>
            <person name="Mitter N."/>
        </authorList>
    </citation>
    <scope>NUCLEOTIDE SEQUENCE [LARGE SCALE GENOMIC DNA]</scope>
    <source>
        <strain evidence="2">cv. Hass</strain>
    </source>
</reference>
<dbReference type="EMBL" id="CM056815">
    <property type="protein sequence ID" value="KAJ8629665.1"/>
    <property type="molecule type" value="Genomic_DNA"/>
</dbReference>
<dbReference type="Proteomes" id="UP001234297">
    <property type="component" value="Chromosome 7"/>
</dbReference>
<keyword evidence="2" id="KW-1185">Reference proteome</keyword>